<feature type="compositionally biased region" description="Polar residues" evidence="1">
    <location>
        <begin position="688"/>
        <end position="698"/>
    </location>
</feature>
<feature type="region of interest" description="Disordered" evidence="1">
    <location>
        <begin position="55"/>
        <end position="80"/>
    </location>
</feature>
<dbReference type="STRING" id="100787.A0A0G4MQS3"/>
<feature type="region of interest" description="Disordered" evidence="1">
    <location>
        <begin position="780"/>
        <end position="819"/>
    </location>
</feature>
<feature type="compositionally biased region" description="Low complexity" evidence="1">
    <location>
        <begin position="115"/>
        <end position="152"/>
    </location>
</feature>
<keyword evidence="4" id="KW-1185">Reference proteome</keyword>
<feature type="compositionally biased region" description="Polar residues" evidence="1">
    <location>
        <begin position="835"/>
        <end position="848"/>
    </location>
</feature>
<feature type="compositionally biased region" description="Pro residues" evidence="1">
    <location>
        <begin position="104"/>
        <end position="114"/>
    </location>
</feature>
<feature type="compositionally biased region" description="Polar residues" evidence="1">
    <location>
        <begin position="712"/>
        <end position="723"/>
    </location>
</feature>
<protein>
    <recommendedName>
        <fullName evidence="2">PhoD-like phosphatase domain-containing protein</fullName>
    </recommendedName>
</protein>
<evidence type="ECO:0000313" key="4">
    <source>
        <dbReference type="Proteomes" id="UP000044602"/>
    </source>
</evidence>
<feature type="region of interest" description="Disordered" evidence="1">
    <location>
        <begin position="1937"/>
        <end position="2091"/>
    </location>
</feature>
<dbReference type="InterPro" id="IPR043904">
    <property type="entry name" value="PhoD_2-like"/>
</dbReference>
<feature type="region of interest" description="Disordered" evidence="1">
    <location>
        <begin position="92"/>
        <end position="180"/>
    </location>
</feature>
<gene>
    <name evidence="3" type="ORF">BN1708_007099</name>
</gene>
<dbReference type="GO" id="GO:0016020">
    <property type="term" value="C:membrane"/>
    <property type="evidence" value="ECO:0007669"/>
    <property type="project" value="TreeGrafter"/>
</dbReference>
<feature type="region of interest" description="Disordered" evidence="1">
    <location>
        <begin position="1641"/>
        <end position="1844"/>
    </location>
</feature>
<feature type="compositionally biased region" description="Low complexity" evidence="1">
    <location>
        <begin position="94"/>
        <end position="103"/>
    </location>
</feature>
<feature type="domain" description="PhoD-like phosphatase" evidence="2">
    <location>
        <begin position="1484"/>
        <end position="1643"/>
    </location>
</feature>
<dbReference type="PANTHER" id="PTHR46689">
    <property type="entry name" value="MEMBRANE PROTEIN, PUTATIVE-RELATED"/>
    <property type="match status" value="1"/>
</dbReference>
<feature type="compositionally biased region" description="Low complexity" evidence="1">
    <location>
        <begin position="1994"/>
        <end position="2006"/>
    </location>
</feature>
<feature type="compositionally biased region" description="Basic and acidic residues" evidence="1">
    <location>
        <begin position="562"/>
        <end position="584"/>
    </location>
</feature>
<evidence type="ECO:0000256" key="1">
    <source>
        <dbReference type="SAM" id="MobiDB-lite"/>
    </source>
</evidence>
<dbReference type="InterPro" id="IPR018946">
    <property type="entry name" value="PhoD-like_MPP"/>
</dbReference>
<sequence length="2091" mass="233240">MAVQTASMVSITRSSRRAPSTAAAAAAAAAAPDAHANAPFHTARNSTQNILSHAANGRTKRHLSISDRNYDLEPVSPAKRPRSEFEIVLKSSRAAPPKHAAAKPAPPDAVPPTLKPKQLQTQSQSQPQQQQPQHHQRLQQPPKKQQKLPFLPVRRETAVVSQPPPAVSPPAKDDAAAQLTKHRAKVINGIRHELDRLQPDTQSDTQPHAEPKEQQQQQRGGRKLRSQEATRFKSDLSAYFPDYDEVIGNDPKEEHLLNVETPIVVVDTFPRYFRGKVVAPLFTPTQAEPVPAGYDHGDYPPSPEHMATPYWGALPKGPSTARRVSGDDQVLNDQPPLNHMDPFSSSSAPQQQPRRDRASVQTARTGYTEAPTESTLSPFVSPTRSSFAPQGLAPRPPTLPYGSSEYADEFAEKRQRRRSLKNEEQIDRTVRPTPPAAPDVPRAPPVSYRRPYTQSVQPAGPLAPQRQNVPPVDIDDMEPEAYYKADGQQNYPRTERSQGASRPAGPPRDARHGRRKSSATNTVPLNGAGEALDSANQPTRIPTGRKVSTDIRSPLQHLETVLSKEEKRARMEAAEQRVRAKANADPKLLQPIAQRTQPRQPRPQPQQALVQQPQQVRFSNDRDPDIYEDTPPRGPPQVNAVAAAPAAAGSRGYPPRSAPEDGKYQSTASQQNRRPSEPAYPDVHQTQEHNSGIPQRNLSFRDRAQKDDLRLPSSNLRNQNEASPLSMPPVTTPGGGFSLTRTGSNKLKKEKPGDPWFRVRQQAEQQYSNADTRNLAMDRSAAATGGSAGSVQRSGSLQGQQYPRDPSIPSEQVERAGVPSKAARLIGIDMGGVQRRSTAPTVRRQSFDQYEVPQREPVPVDGAPAVALQTGRYADARRQRRNEDSDYNSSDDERGHHVSNMIYRKKEHMSPGHGLYLPPQWLNEWQKSTTGLLGGSLLDLSQEQLPVIDKTTPWWEGDNTRRRSSVNSRPRKAEAFDGEYDETTGEHLRTSSASIRLLMTTAPTRFKPSLHLKCGPLLRYCGIRHEKGLVGRSTKAAPADREIWRGTVMIVTQDSQSSYEISPTLRLFVQPIELLPPPPHEISGEQPLAPEYVDPITGLPKLGRRGETLYVRPVEHLEEAKDLSRDETDEGLFETLRSPPDYPVAEGAVDLSYTSRRARAKLDGERVSKYKDVRGFRLHAERGYTFWRFNIEVELGAKQQRIAYRINRGPAMEFWVPAKGQSMNIMFHSCNGFSMSVNPNDLSGPDPMWRDVLNNHQTNPFHVMIGGGDQVYNDCLIGQSDLFNDWLDIRNPLQKHNAPFTPAMQNELESLYLERYCMWFSQGLFGLANSQIPMINMWDDHDISDGYGSYPHHDQNSPCFSGLGAVAFKYYMLFQHQSIPVETPSTEPSWLLGEKPGPYINELSRSLFTSLGSKVALLAVDARTERTEDDVISEGSWKLIMDRCYAEVKSGTTEHLLVLLGVPIAYPRMVWLENILTSRIMDPVKAMGKLGLLGNALNRIDGGVEVLDDLNDHWTARNHKKERSVVIEDLQDLAADKSVRITILSGDVHLAAVGQFYTNPKISLPKHKDFRYMPNIISSAIANTPPPNMLADVLNKRNKVHHFDENTDESMIPMFSHGVDGKPRNNKHLLPHRNWCSIREWKPGMTPPPTPPLSNHDGSPSPPLARKDSNGGVMRRLTKTRGPQYRPDAPQQRESRPPITGEKSGGLFRRFSRRSSSAGQDTARPGQLTRTMSLTRGDFSPRKFFNRRPSISRPDDGGINGQWGQADGEADSYQYDDPRRPPSPPRQQRGLVLRGGGRPQFDDRHDEFQPGDEDYFTARAPPRPPKPPHQQQLYPQGYQEDAPPEPTVPIRPFHRTPTGLRRKQTGKGVAGAHDIDLEGGLDICLNVEVNPRDPAGITVPYRLLVPRLFWEDSKDETPPVVQQPAPSAFKRLLSFRKKQQTGGGPVSPQQSSSVPASQEYLGGRGDGGQWGPVARGPQPPAQQHYHHQAPPPQQQQQQQYGQPVQRQQHHHTSQQQQPMMTRAGLSQPSSSRAGGFPQAHVPPPQHFQTQPGSGKHDEIEYEEYYDTPDEDAGRSKRRYQGLVTRVEKTHD</sequence>
<feature type="compositionally biased region" description="Polar residues" evidence="1">
    <location>
        <begin position="664"/>
        <end position="673"/>
    </location>
</feature>
<feature type="region of interest" description="Disordered" evidence="1">
    <location>
        <begin position="286"/>
        <end position="698"/>
    </location>
</feature>
<dbReference type="Proteomes" id="UP000044602">
    <property type="component" value="Unassembled WGS sequence"/>
</dbReference>
<proteinExistence type="predicted"/>
<dbReference type="CDD" id="cd07389">
    <property type="entry name" value="MPP_PhoD"/>
    <property type="match status" value="1"/>
</dbReference>
<feature type="compositionally biased region" description="Basic and acidic residues" evidence="1">
    <location>
        <begin position="420"/>
        <end position="430"/>
    </location>
</feature>
<feature type="region of interest" description="Disordered" evidence="1">
    <location>
        <begin position="710"/>
        <end position="756"/>
    </location>
</feature>
<feature type="compositionally biased region" description="Low complexity" evidence="1">
    <location>
        <begin position="341"/>
        <end position="352"/>
    </location>
</feature>
<feature type="compositionally biased region" description="Low complexity" evidence="1">
    <location>
        <begin position="1946"/>
        <end position="1958"/>
    </location>
</feature>
<reference evidence="3 4" key="1">
    <citation type="submission" date="2015-05" db="EMBL/GenBank/DDBJ databases">
        <authorList>
            <person name="Wang D.B."/>
            <person name="Wang M."/>
        </authorList>
    </citation>
    <scope>NUCLEOTIDE SEQUENCE [LARGE SCALE GENOMIC DNA]</scope>
    <source>
        <strain evidence="3">VL1</strain>
    </source>
</reference>
<feature type="region of interest" description="Disordered" evidence="1">
    <location>
        <begin position="831"/>
        <end position="896"/>
    </location>
</feature>
<feature type="compositionally biased region" description="Polar residues" evidence="1">
    <location>
        <begin position="360"/>
        <end position="388"/>
    </location>
</feature>
<dbReference type="Pfam" id="PF19050">
    <property type="entry name" value="PhoD_2"/>
    <property type="match status" value="2"/>
</dbReference>
<feature type="compositionally biased region" description="Basic and acidic residues" evidence="1">
    <location>
        <begin position="874"/>
        <end position="884"/>
    </location>
</feature>
<feature type="compositionally biased region" description="Polar residues" evidence="1">
    <location>
        <begin position="487"/>
        <end position="500"/>
    </location>
</feature>
<feature type="domain" description="PhoD-like phosphatase" evidence="2">
    <location>
        <begin position="1213"/>
        <end position="1476"/>
    </location>
</feature>
<accession>A0A0G4MQS3</accession>
<dbReference type="Gene3D" id="3.60.21.70">
    <property type="entry name" value="PhoD-like phosphatase"/>
    <property type="match status" value="1"/>
</dbReference>
<dbReference type="EMBL" id="CVQH01024194">
    <property type="protein sequence ID" value="CRK36586.1"/>
    <property type="molecule type" value="Genomic_DNA"/>
</dbReference>
<feature type="compositionally biased region" description="Pro residues" evidence="1">
    <location>
        <begin position="432"/>
        <end position="444"/>
    </location>
</feature>
<feature type="compositionally biased region" description="Acidic residues" evidence="1">
    <location>
        <begin position="2059"/>
        <end position="2070"/>
    </location>
</feature>
<name>A0A0G4MQS3_VERLO</name>
<organism evidence="3 4">
    <name type="scientific">Verticillium longisporum</name>
    <name type="common">Verticillium dahliae var. longisporum</name>
    <dbReference type="NCBI Taxonomy" id="100787"/>
    <lineage>
        <taxon>Eukaryota</taxon>
        <taxon>Fungi</taxon>
        <taxon>Dikarya</taxon>
        <taxon>Ascomycota</taxon>
        <taxon>Pezizomycotina</taxon>
        <taxon>Sordariomycetes</taxon>
        <taxon>Hypocreomycetidae</taxon>
        <taxon>Glomerellales</taxon>
        <taxon>Plectosphaerellaceae</taxon>
        <taxon>Verticillium</taxon>
    </lineage>
</organism>
<dbReference type="PANTHER" id="PTHR46689:SF1">
    <property type="entry name" value="PHOD-LIKE PHOSPHATASE DOMAIN-CONTAINING PROTEIN"/>
    <property type="match status" value="1"/>
</dbReference>
<feature type="region of interest" description="Disordered" evidence="1">
    <location>
        <begin position="199"/>
        <end position="229"/>
    </location>
</feature>
<evidence type="ECO:0000313" key="3">
    <source>
        <dbReference type="EMBL" id="CRK36586.1"/>
    </source>
</evidence>
<feature type="compositionally biased region" description="Polar residues" evidence="1">
    <location>
        <begin position="791"/>
        <end position="801"/>
    </location>
</feature>
<dbReference type="InterPro" id="IPR038607">
    <property type="entry name" value="PhoD-like_sf"/>
</dbReference>
<feature type="compositionally biased region" description="Low complexity" evidence="1">
    <location>
        <begin position="590"/>
        <end position="617"/>
    </location>
</feature>
<evidence type="ECO:0000259" key="2">
    <source>
        <dbReference type="Pfam" id="PF19050"/>
    </source>
</evidence>